<organism evidence="2 3">
    <name type="scientific">Dyella koreensis</name>
    <dbReference type="NCBI Taxonomy" id="311235"/>
    <lineage>
        <taxon>Bacteria</taxon>
        <taxon>Pseudomonadati</taxon>
        <taxon>Pseudomonadota</taxon>
        <taxon>Gammaproteobacteria</taxon>
        <taxon>Lysobacterales</taxon>
        <taxon>Rhodanobacteraceae</taxon>
        <taxon>Dyella</taxon>
    </lineage>
</organism>
<evidence type="ECO:0000259" key="1">
    <source>
        <dbReference type="Pfam" id="PF13761"/>
    </source>
</evidence>
<evidence type="ECO:0000313" key="3">
    <source>
        <dbReference type="Proteomes" id="UP001620408"/>
    </source>
</evidence>
<evidence type="ECO:0000313" key="2">
    <source>
        <dbReference type="EMBL" id="MFK2916734.1"/>
    </source>
</evidence>
<dbReference type="InterPro" id="IPR025311">
    <property type="entry name" value="DUF4166"/>
</dbReference>
<feature type="domain" description="DUF4166" evidence="1">
    <location>
        <begin position="17"/>
        <end position="179"/>
    </location>
</feature>
<comment type="caution">
    <text evidence="2">The sequence shown here is derived from an EMBL/GenBank/DDBJ whole genome shotgun (WGS) entry which is preliminary data.</text>
</comment>
<name>A0ABW8K1E9_9GAMM</name>
<dbReference type="RefSeq" id="WP_379986139.1">
    <property type="nucleotide sequence ID" value="NZ_JADIKD010000007.1"/>
</dbReference>
<keyword evidence="3" id="KW-1185">Reference proteome</keyword>
<gene>
    <name evidence="2" type="ORF">ISS97_05620</name>
</gene>
<accession>A0ABW8K1E9</accession>
<dbReference type="Pfam" id="PF13761">
    <property type="entry name" value="DUF4166"/>
    <property type="match status" value="1"/>
</dbReference>
<proteinExistence type="predicted"/>
<dbReference type="EMBL" id="JADIKD010000007">
    <property type="protein sequence ID" value="MFK2916734.1"/>
    <property type="molecule type" value="Genomic_DNA"/>
</dbReference>
<reference evidence="2 3" key="1">
    <citation type="submission" date="2020-10" db="EMBL/GenBank/DDBJ databases">
        <title>Phylogeny of dyella-like bacteria.</title>
        <authorList>
            <person name="Fu J."/>
        </authorList>
    </citation>
    <scope>NUCLEOTIDE SEQUENCE [LARGE SCALE GENOMIC DNA]</scope>
    <source>
        <strain evidence="2 3">BB4</strain>
    </source>
</reference>
<dbReference type="Proteomes" id="UP001620408">
    <property type="component" value="Unassembled WGS sequence"/>
</dbReference>
<sequence length="186" mass="20919">MTETAVSTWFGQGFAQLHPLLQDLHRHGGRLHGPVQIRTGRGVGGWIGRRLARKLDVPVDESRAHTLEVTIYHADGLLHWDRRFDDAHRFPSTFRPSGQWPTGYWIEDASAIALLLQVDVVDGGWYWCCIGAQRGALRLPAWLLPRSNAYKRIEQGRYRFSVSFTLPVLGELLAYEGSLEAGTAVT</sequence>
<protein>
    <submittedName>
        <fullName evidence="2">DUF4166 domain-containing protein</fullName>
    </submittedName>
</protein>